<evidence type="ECO:0000259" key="1">
    <source>
        <dbReference type="PROSITE" id="PS50052"/>
    </source>
</evidence>
<dbReference type="Pfam" id="PF00625">
    <property type="entry name" value="Guanylate_kin"/>
    <property type="match status" value="1"/>
</dbReference>
<dbReference type="PROSITE" id="PS50052">
    <property type="entry name" value="GUANYLATE_KINASE_2"/>
    <property type="match status" value="1"/>
</dbReference>
<keyword evidence="3" id="KW-1185">Reference proteome</keyword>
<dbReference type="InterPro" id="IPR008145">
    <property type="entry name" value="GK/Ca_channel_bsu"/>
</dbReference>
<sequence length="201" mass="23312">MGKIFYLMGKSASGKDSIYKRLRSVCPELKSIVLYTTRPMRDGEQEGVEYHFIDGTRLKNLEQSGRVIEVRTYQTVFGPWSYATVDDGQIDLAKNSYLVIGTLDSYEKLREYYGKKALVPLYVTVDDGVRLERALARERQQKEPKYAELCRRFLADEADFSPERLKGLDVTESFENRELEECVRAIADRIQMEGRREEADR</sequence>
<proteinExistence type="predicted"/>
<reference evidence="2 3" key="1">
    <citation type="submission" date="2024-03" db="EMBL/GenBank/DDBJ databases">
        <title>Human intestinal bacterial collection.</title>
        <authorList>
            <person name="Pauvert C."/>
            <person name="Hitch T.C.A."/>
            <person name="Clavel T."/>
        </authorList>
    </citation>
    <scope>NUCLEOTIDE SEQUENCE [LARGE SCALE GENOMIC DNA]</scope>
    <source>
        <strain evidence="2 3">CLA-AP-H27</strain>
    </source>
</reference>
<gene>
    <name evidence="2" type="ORF">WMO41_08610</name>
</gene>
<comment type="caution">
    <text evidence="2">The sequence shown here is derived from an EMBL/GenBank/DDBJ whole genome shotgun (WGS) entry which is preliminary data.</text>
</comment>
<dbReference type="Proteomes" id="UP001437460">
    <property type="component" value="Unassembled WGS sequence"/>
</dbReference>
<dbReference type="SUPFAM" id="SSF52540">
    <property type="entry name" value="P-loop containing nucleoside triphosphate hydrolases"/>
    <property type="match status" value="1"/>
</dbReference>
<dbReference type="PROSITE" id="PS00856">
    <property type="entry name" value="GUANYLATE_KINASE_1"/>
    <property type="match status" value="1"/>
</dbReference>
<evidence type="ECO:0000313" key="2">
    <source>
        <dbReference type="EMBL" id="MEQ2563218.1"/>
    </source>
</evidence>
<dbReference type="EMBL" id="JBBMFJ010000016">
    <property type="protein sequence ID" value="MEQ2563218.1"/>
    <property type="molecule type" value="Genomic_DNA"/>
</dbReference>
<dbReference type="InterPro" id="IPR008144">
    <property type="entry name" value="Guanylate_kin-like_dom"/>
</dbReference>
<keyword evidence="2" id="KW-0808">Transferase</keyword>
<name>A0ABV1HNQ0_9FIRM</name>
<feature type="domain" description="Guanylate kinase-like" evidence="1">
    <location>
        <begin position="2"/>
        <end position="191"/>
    </location>
</feature>
<organism evidence="2 3">
    <name type="scientific">Ventrimonas faecis</name>
    <dbReference type="NCBI Taxonomy" id="3133170"/>
    <lineage>
        <taxon>Bacteria</taxon>
        <taxon>Bacillati</taxon>
        <taxon>Bacillota</taxon>
        <taxon>Clostridia</taxon>
        <taxon>Lachnospirales</taxon>
        <taxon>Lachnospiraceae</taxon>
        <taxon>Ventrimonas</taxon>
    </lineage>
</organism>
<dbReference type="InterPro" id="IPR027417">
    <property type="entry name" value="P-loop_NTPase"/>
</dbReference>
<dbReference type="InterPro" id="IPR020590">
    <property type="entry name" value="Guanylate_kinase_CS"/>
</dbReference>
<protein>
    <submittedName>
        <fullName evidence="2">Guanylate kinase</fullName>
    </submittedName>
</protein>
<dbReference type="SMART" id="SM00072">
    <property type="entry name" value="GuKc"/>
    <property type="match status" value="1"/>
</dbReference>
<keyword evidence="2" id="KW-0418">Kinase</keyword>
<evidence type="ECO:0000313" key="3">
    <source>
        <dbReference type="Proteomes" id="UP001437460"/>
    </source>
</evidence>
<dbReference type="Gene3D" id="3.40.50.300">
    <property type="entry name" value="P-loop containing nucleotide triphosphate hydrolases"/>
    <property type="match status" value="1"/>
</dbReference>
<accession>A0ABV1HNQ0</accession>
<dbReference type="GO" id="GO:0016301">
    <property type="term" value="F:kinase activity"/>
    <property type="evidence" value="ECO:0007669"/>
    <property type="project" value="UniProtKB-KW"/>
</dbReference>
<dbReference type="RefSeq" id="WP_349229408.1">
    <property type="nucleotide sequence ID" value="NZ_JBBMFJ010000016.1"/>
</dbReference>